<dbReference type="EMBL" id="FNFP01000011">
    <property type="protein sequence ID" value="SDL23935.1"/>
    <property type="molecule type" value="Genomic_DNA"/>
</dbReference>
<accession>A0A1G9IFY8</accession>
<keyword evidence="2" id="KW-1185">Reference proteome</keyword>
<sequence>MESKTVGEIVEVDSNDFSPKTITEAFIYMQKVWYGNEISESQKNNIYKLAQLLYYPTKSDINVPIIANIPMGQGKSCLLVEFVKFMHDNDPEFGAIVVKKTLKECHDFCIDMGIYDKYAEEYLYENDRDNMRKIYYNYIDNNSKKGNEENDYINGHTGFIARTVRGFNFTDCQKYKDLSQLWYFGRPPSDYVNYDYRLCHGCRIPCSARKSKYECNKHRILAITHTRLFLSNYIDEFFEDIMFFEKDGQKLRRKLLIIDEKIDMCDVSGITEASFKKIHEIIIDKYNQYEELFKEIKEYFESLDYPEDMNEPVKKQKKFFRGGEGFAFEQELLDAFYNDTTIEREKYEDLLTIERILNSVQITTNIPWRFGDSKERAEKEGRQLTRAVSEYQYLDLLSYSKDFEKTIILDATAHLDYDYLKSNGVICNEIKNDKRTINVFVPKKDANTSKSKLLRVSDRGLNNEARKMAYKANLRNLALECSSLMLEEAKKTLIVVYKEITGDRAYDFKDDFKQELKDVYGDEGYTVIHHGEFTTGVNDFSNCERLIIMGQLNKSSTFYQNKCLAVGRRIDDDSKIQNVSNTEINDYLISTIQQIGRTAFRIKEEVDIYFIGRNILNQMLITEMKRYFQVNLDSFINRYYFQEPTKQELLIEKIKSENKFTQVGGIIKHQVFKEYCKQIGMDDSILRNKNFKEKLKELGIIKNPDNNREYIVSVDLSKA</sequence>
<organism evidence="1 2">
    <name type="scientific">Natronincola ferrireducens</name>
    <dbReference type="NCBI Taxonomy" id="393762"/>
    <lineage>
        <taxon>Bacteria</taxon>
        <taxon>Bacillati</taxon>
        <taxon>Bacillota</taxon>
        <taxon>Clostridia</taxon>
        <taxon>Peptostreptococcales</taxon>
        <taxon>Natronincolaceae</taxon>
        <taxon>Natronincola</taxon>
    </lineage>
</organism>
<dbReference type="Proteomes" id="UP000198718">
    <property type="component" value="Unassembled WGS sequence"/>
</dbReference>
<evidence type="ECO:0000313" key="1">
    <source>
        <dbReference type="EMBL" id="SDL23935.1"/>
    </source>
</evidence>
<name>A0A1G9IFY8_9FIRM</name>
<dbReference type="STRING" id="393762.SAMN05660472_02855"/>
<proteinExistence type="predicted"/>
<dbReference type="RefSeq" id="WP_090554815.1">
    <property type="nucleotide sequence ID" value="NZ_FNFP01000011.1"/>
</dbReference>
<reference evidence="1 2" key="1">
    <citation type="submission" date="2016-10" db="EMBL/GenBank/DDBJ databases">
        <authorList>
            <person name="de Groot N.N."/>
        </authorList>
    </citation>
    <scope>NUCLEOTIDE SEQUENCE [LARGE SCALE GENOMIC DNA]</scope>
    <source>
        <strain evidence="1 2">DSM 18346</strain>
    </source>
</reference>
<gene>
    <name evidence="1" type="ORF">SAMN05660472_02855</name>
</gene>
<dbReference type="AlphaFoldDB" id="A0A1G9IFY8"/>
<protein>
    <submittedName>
        <fullName evidence="1">Uncharacterized protein</fullName>
    </submittedName>
</protein>
<dbReference type="OrthoDB" id="1802436at2"/>
<evidence type="ECO:0000313" key="2">
    <source>
        <dbReference type="Proteomes" id="UP000198718"/>
    </source>
</evidence>